<dbReference type="Proteomes" id="UP001295423">
    <property type="component" value="Unassembled WGS sequence"/>
</dbReference>
<name>A0AAD2FPJ7_9STRA</name>
<comment type="caution">
    <text evidence="2">The sequence shown here is derived from an EMBL/GenBank/DDBJ whole genome shotgun (WGS) entry which is preliminary data.</text>
</comment>
<protein>
    <recommendedName>
        <fullName evidence="4">Pherophorin domain-containing protein</fullName>
    </recommendedName>
</protein>
<reference evidence="2" key="1">
    <citation type="submission" date="2023-08" db="EMBL/GenBank/DDBJ databases">
        <authorList>
            <person name="Audoor S."/>
            <person name="Bilcke G."/>
        </authorList>
    </citation>
    <scope>NUCLEOTIDE SEQUENCE</scope>
</reference>
<feature type="chain" id="PRO_5042141295" description="Pherophorin domain-containing protein" evidence="1">
    <location>
        <begin position="20"/>
        <end position="221"/>
    </location>
</feature>
<gene>
    <name evidence="2" type="ORF">CYCCA115_LOCUS11709</name>
</gene>
<dbReference type="AlphaFoldDB" id="A0AAD2FPJ7"/>
<evidence type="ECO:0000313" key="2">
    <source>
        <dbReference type="EMBL" id="CAJ1948623.1"/>
    </source>
</evidence>
<evidence type="ECO:0000256" key="1">
    <source>
        <dbReference type="SAM" id="SignalP"/>
    </source>
</evidence>
<keyword evidence="3" id="KW-1185">Reference proteome</keyword>
<proteinExistence type="predicted"/>
<feature type="signal peptide" evidence="1">
    <location>
        <begin position="1"/>
        <end position="19"/>
    </location>
</feature>
<dbReference type="EMBL" id="CAKOGP040001747">
    <property type="protein sequence ID" value="CAJ1948623.1"/>
    <property type="molecule type" value="Genomic_DNA"/>
</dbReference>
<evidence type="ECO:0000313" key="3">
    <source>
        <dbReference type="Proteomes" id="UP001295423"/>
    </source>
</evidence>
<sequence length="221" mass="23708">MKTFLLSIIVVLSAITVSARLAPPKERELLRLPGTNRSACELIHQEDLPEECTCREPDAYGLVIECLKPFDSLYLNDTIGMKINLDPCNPDGSSLSLDVTEAEHNVDITIVGVKAGEQQNFPIPGLSVIVPTIGHLGVDVAVLIYGNPDRLSVKVGLNACMAAGPQHQYCASGIPGLSRVLPWYVLKGTYAFGDFCNSTNATSSLPALPLSDDIDAVAKFQ</sequence>
<accession>A0AAD2FPJ7</accession>
<organism evidence="2 3">
    <name type="scientific">Cylindrotheca closterium</name>
    <dbReference type="NCBI Taxonomy" id="2856"/>
    <lineage>
        <taxon>Eukaryota</taxon>
        <taxon>Sar</taxon>
        <taxon>Stramenopiles</taxon>
        <taxon>Ochrophyta</taxon>
        <taxon>Bacillariophyta</taxon>
        <taxon>Bacillariophyceae</taxon>
        <taxon>Bacillariophycidae</taxon>
        <taxon>Bacillariales</taxon>
        <taxon>Bacillariaceae</taxon>
        <taxon>Cylindrotheca</taxon>
    </lineage>
</organism>
<evidence type="ECO:0008006" key="4">
    <source>
        <dbReference type="Google" id="ProtNLM"/>
    </source>
</evidence>
<keyword evidence="1" id="KW-0732">Signal</keyword>